<protein>
    <submittedName>
        <fullName evidence="2">(northern house mosquito) hypothetical protein</fullName>
    </submittedName>
</protein>
<feature type="transmembrane region" description="Helical" evidence="1">
    <location>
        <begin position="55"/>
        <end position="76"/>
    </location>
</feature>
<accession>A0A8D8EYW4</accession>
<dbReference type="EMBL" id="HBUE01294611">
    <property type="protein sequence ID" value="CAG6575681.1"/>
    <property type="molecule type" value="Transcribed_RNA"/>
</dbReference>
<organism evidence="2">
    <name type="scientific">Culex pipiens</name>
    <name type="common">House mosquito</name>
    <dbReference type="NCBI Taxonomy" id="7175"/>
    <lineage>
        <taxon>Eukaryota</taxon>
        <taxon>Metazoa</taxon>
        <taxon>Ecdysozoa</taxon>
        <taxon>Arthropoda</taxon>
        <taxon>Hexapoda</taxon>
        <taxon>Insecta</taxon>
        <taxon>Pterygota</taxon>
        <taxon>Neoptera</taxon>
        <taxon>Endopterygota</taxon>
        <taxon>Diptera</taxon>
        <taxon>Nematocera</taxon>
        <taxon>Culicoidea</taxon>
        <taxon>Culicidae</taxon>
        <taxon>Culicinae</taxon>
        <taxon>Culicini</taxon>
        <taxon>Culex</taxon>
        <taxon>Culex</taxon>
    </lineage>
</organism>
<evidence type="ECO:0000256" key="1">
    <source>
        <dbReference type="SAM" id="Phobius"/>
    </source>
</evidence>
<keyword evidence="1" id="KW-1133">Transmembrane helix</keyword>
<sequence>MCLCVFMCLFFLCFLFAFFLAVLLSFSLVLSLSLKHTYSLTRVRFTPLLSFSSNGYCYFSVTTLLFLYFYVSSLALARAPKINNMSDFCLLLCLNFFACFLVCS</sequence>
<dbReference type="EMBL" id="HBUE01188813">
    <property type="protein sequence ID" value="CAG6524006.1"/>
    <property type="molecule type" value="Transcribed_RNA"/>
</dbReference>
<evidence type="ECO:0000313" key="2">
    <source>
        <dbReference type="EMBL" id="CAG6450719.1"/>
    </source>
</evidence>
<name>A0A8D8EYW4_CULPI</name>
<reference evidence="2" key="1">
    <citation type="submission" date="2021-05" db="EMBL/GenBank/DDBJ databases">
        <authorList>
            <person name="Alioto T."/>
            <person name="Alioto T."/>
            <person name="Gomez Garrido J."/>
        </authorList>
    </citation>
    <scope>NUCLEOTIDE SEQUENCE</scope>
</reference>
<keyword evidence="1" id="KW-0812">Transmembrane</keyword>
<dbReference type="AlphaFoldDB" id="A0A8D8EYW4"/>
<dbReference type="EMBL" id="HBUE01016851">
    <property type="protein sequence ID" value="CAG6450719.1"/>
    <property type="molecule type" value="Transcribed_RNA"/>
</dbReference>
<proteinExistence type="predicted"/>
<keyword evidence="1" id="KW-0472">Membrane</keyword>